<keyword evidence="1" id="KW-1133">Transmembrane helix</keyword>
<dbReference type="PROSITE" id="PS50835">
    <property type="entry name" value="IG_LIKE"/>
    <property type="match status" value="1"/>
</dbReference>
<dbReference type="EMBL" id="JARQWQ010000014">
    <property type="protein sequence ID" value="KAK2567691.1"/>
    <property type="molecule type" value="Genomic_DNA"/>
</dbReference>
<reference evidence="3" key="1">
    <citation type="journal article" date="2023" name="G3 (Bethesda)">
        <title>Whole genome assembly and annotation of the endangered Caribbean coral Acropora cervicornis.</title>
        <authorList>
            <person name="Selwyn J.D."/>
            <person name="Vollmer S.V."/>
        </authorList>
    </citation>
    <scope>NUCLEOTIDE SEQUENCE</scope>
    <source>
        <strain evidence="3">K2</strain>
    </source>
</reference>
<keyword evidence="4" id="KW-1185">Reference proteome</keyword>
<feature type="domain" description="Ig-like" evidence="2">
    <location>
        <begin position="15"/>
        <end position="115"/>
    </location>
</feature>
<keyword evidence="1" id="KW-0472">Membrane</keyword>
<dbReference type="InterPro" id="IPR007110">
    <property type="entry name" value="Ig-like_dom"/>
</dbReference>
<evidence type="ECO:0000259" key="2">
    <source>
        <dbReference type="PROSITE" id="PS50835"/>
    </source>
</evidence>
<proteinExistence type="predicted"/>
<evidence type="ECO:0000313" key="4">
    <source>
        <dbReference type="Proteomes" id="UP001249851"/>
    </source>
</evidence>
<dbReference type="SUPFAM" id="SSF52266">
    <property type="entry name" value="SGNH hydrolase"/>
    <property type="match status" value="1"/>
</dbReference>
<name>A0AAD9VAW2_ACRCE</name>
<keyword evidence="1" id="KW-0812">Transmembrane</keyword>
<evidence type="ECO:0000256" key="1">
    <source>
        <dbReference type="SAM" id="Phobius"/>
    </source>
</evidence>
<dbReference type="Pfam" id="PF00657">
    <property type="entry name" value="Lipase_GDSL"/>
    <property type="match status" value="1"/>
</dbReference>
<gene>
    <name evidence="3" type="ORF">P5673_008547</name>
</gene>
<dbReference type="Gene3D" id="3.40.50.1110">
    <property type="entry name" value="SGNH hydrolase"/>
    <property type="match status" value="1"/>
</dbReference>
<dbReference type="InterPro" id="IPR038885">
    <property type="entry name" value="PLB1"/>
</dbReference>
<evidence type="ECO:0000313" key="3">
    <source>
        <dbReference type="EMBL" id="KAK2567691.1"/>
    </source>
</evidence>
<comment type="caution">
    <text evidence="3">The sequence shown here is derived from an EMBL/GenBank/DDBJ whole genome shotgun (WGS) entry which is preliminary data.</text>
</comment>
<dbReference type="InterPro" id="IPR036514">
    <property type="entry name" value="SGNH_hydro_sf"/>
</dbReference>
<dbReference type="PANTHER" id="PTHR21325">
    <property type="entry name" value="PHOSPHOLIPASE B, PLB1"/>
    <property type="match status" value="1"/>
</dbReference>
<dbReference type="GO" id="GO:0004620">
    <property type="term" value="F:phospholipase activity"/>
    <property type="evidence" value="ECO:0007669"/>
    <property type="project" value="InterPro"/>
</dbReference>
<sequence>MNATSVKVGYLWDTPRDENLHTSEVVMEKEHGGSVLRLICSISPPLPTDEHHWELRNELVQWYKNGPKGETFENPRYWSDDMTRTAISFVKVTLDVLGTYSCSYVANVDVAKTLKKPQNLMELKTYVSYMKDKSGITGWTDRQELLPVSENVLSCIMELLAYIHQIRASDIKVIAAMGDTFTLGLGARATSLNGFFTNYEGISWSQFSPALKGAPGKGSSNGVDVDLNVAFAGASANDLQDQAIDLVSRLKIMKGIDFKDDWKLLTVWIGTEDLCQVCKDADKFSPSSFIKYLMRMLSYLQKKVPRLFVNLVPPMNVSSLHQLDGERTQSCEILEWNSCPCLKSAVERKRVSEAVKEYKNLLDELVNSGLYDIKENFAVVIQPALQGLPRTQLEPFGSKTKTWGDQETLKCPSEDKPYIFTKINSKIVSSDTSARDDDDNESSRNFPPAAAVALAVCLTSIVVIVVVSVWRSRKSRRRPEATRLLYAPGPYKPKI</sequence>
<dbReference type="GO" id="GO:0006644">
    <property type="term" value="P:phospholipid metabolic process"/>
    <property type="evidence" value="ECO:0007669"/>
    <property type="project" value="TreeGrafter"/>
</dbReference>
<organism evidence="3 4">
    <name type="scientific">Acropora cervicornis</name>
    <name type="common">Staghorn coral</name>
    <dbReference type="NCBI Taxonomy" id="6130"/>
    <lineage>
        <taxon>Eukaryota</taxon>
        <taxon>Metazoa</taxon>
        <taxon>Cnidaria</taxon>
        <taxon>Anthozoa</taxon>
        <taxon>Hexacorallia</taxon>
        <taxon>Scleractinia</taxon>
        <taxon>Astrocoeniina</taxon>
        <taxon>Acroporidae</taxon>
        <taxon>Acropora</taxon>
    </lineage>
</organism>
<accession>A0AAD9VAW2</accession>
<dbReference type="PANTHER" id="PTHR21325:SF31">
    <property type="entry name" value="GH22081P-RELATED"/>
    <property type="match status" value="1"/>
</dbReference>
<dbReference type="AlphaFoldDB" id="A0AAD9VAW2"/>
<reference evidence="3" key="2">
    <citation type="journal article" date="2023" name="Science">
        <title>Genomic signatures of disease resistance in endangered staghorn corals.</title>
        <authorList>
            <person name="Vollmer S.V."/>
            <person name="Selwyn J.D."/>
            <person name="Despard B.A."/>
            <person name="Roesel C.L."/>
        </authorList>
    </citation>
    <scope>NUCLEOTIDE SEQUENCE</scope>
    <source>
        <strain evidence="3">K2</strain>
    </source>
</reference>
<feature type="transmembrane region" description="Helical" evidence="1">
    <location>
        <begin position="449"/>
        <end position="470"/>
    </location>
</feature>
<dbReference type="InterPro" id="IPR001087">
    <property type="entry name" value="GDSL"/>
</dbReference>
<protein>
    <submittedName>
        <fullName evidence="3">Phospholipase B1</fullName>
    </submittedName>
</protein>
<dbReference type="Proteomes" id="UP001249851">
    <property type="component" value="Unassembled WGS sequence"/>
</dbReference>